<comment type="caution">
    <text evidence="2">The sequence shown here is derived from an EMBL/GenBank/DDBJ whole genome shotgun (WGS) entry which is preliminary data.</text>
</comment>
<dbReference type="EMBL" id="JAAMPI010000157">
    <property type="protein sequence ID" value="KAF4634830.1"/>
    <property type="molecule type" value="Genomic_DNA"/>
</dbReference>
<organism evidence="2 3">
    <name type="scientific">Cudoniella acicularis</name>
    <dbReference type="NCBI Taxonomy" id="354080"/>
    <lineage>
        <taxon>Eukaryota</taxon>
        <taxon>Fungi</taxon>
        <taxon>Dikarya</taxon>
        <taxon>Ascomycota</taxon>
        <taxon>Pezizomycotina</taxon>
        <taxon>Leotiomycetes</taxon>
        <taxon>Helotiales</taxon>
        <taxon>Tricladiaceae</taxon>
        <taxon>Cudoniella</taxon>
    </lineage>
</organism>
<accession>A0A8H4W7U0</accession>
<name>A0A8H4W7U0_9HELO</name>
<evidence type="ECO:0000313" key="3">
    <source>
        <dbReference type="Proteomes" id="UP000566819"/>
    </source>
</evidence>
<feature type="region of interest" description="Disordered" evidence="1">
    <location>
        <begin position="276"/>
        <end position="312"/>
    </location>
</feature>
<gene>
    <name evidence="2" type="ORF">G7Y89_g3279</name>
</gene>
<evidence type="ECO:0000256" key="1">
    <source>
        <dbReference type="SAM" id="MobiDB-lite"/>
    </source>
</evidence>
<dbReference type="OrthoDB" id="5236983at2759"/>
<evidence type="ECO:0000313" key="2">
    <source>
        <dbReference type="EMBL" id="KAF4634830.1"/>
    </source>
</evidence>
<dbReference type="AlphaFoldDB" id="A0A8H4W7U0"/>
<feature type="compositionally biased region" description="Basic and acidic residues" evidence="1">
    <location>
        <begin position="301"/>
        <end position="312"/>
    </location>
</feature>
<dbReference type="Proteomes" id="UP000566819">
    <property type="component" value="Unassembled WGS sequence"/>
</dbReference>
<proteinExistence type="predicted"/>
<reference evidence="2 3" key="1">
    <citation type="submission" date="2020-03" db="EMBL/GenBank/DDBJ databases">
        <title>Draft Genome Sequence of Cudoniella acicularis.</title>
        <authorList>
            <person name="Buettner E."/>
            <person name="Kellner H."/>
        </authorList>
    </citation>
    <scope>NUCLEOTIDE SEQUENCE [LARGE SCALE GENOMIC DNA]</scope>
    <source>
        <strain evidence="2 3">DSM 108380</strain>
    </source>
</reference>
<feature type="compositionally biased region" description="Basic and acidic residues" evidence="1">
    <location>
        <begin position="285"/>
        <end position="294"/>
    </location>
</feature>
<keyword evidence="3" id="KW-1185">Reference proteome</keyword>
<evidence type="ECO:0008006" key="4">
    <source>
        <dbReference type="Google" id="ProtNLM"/>
    </source>
</evidence>
<sequence>MKFNKTPKTEEKEKHRHKSIRFSCIIEECVTNELAYNRYNASSLSGIIVTLCKVLTEDPTPLQKRALSYFRRNPVFNLLNDIEDVLDVKVVERYFEIFSDLFFFSSLKEHCEVNMSERQAVDVGHPGHCSPVRIERPRVSLQLAGMALQGHEHQEGVRITLYRRDMDSRSRQERLTMYLGTMLHEMVHAFLNLWACHSRKCRARSFEKIGEFDHGVAWQEIAHAVETAANSAELNLGLSLRRKSMLLSEVVKSKMELSEAIVLSEWGMDYAEVERELRSKKRSRHGEDVEERGRSRYRSRGNVDENAQAHEN</sequence>
<protein>
    <recommendedName>
        <fullName evidence="4">SprT-like domain-containing protein</fullName>
    </recommendedName>
</protein>